<organism evidence="2 3">
    <name type="scientific">Caldisericum exile (strain DSM 21853 / NBRC 104410 / AZM16c01)</name>
    <dbReference type="NCBI Taxonomy" id="511051"/>
    <lineage>
        <taxon>Bacteria</taxon>
        <taxon>Pseudomonadati</taxon>
        <taxon>Caldisericota/Cryosericota group</taxon>
        <taxon>Caldisericota</taxon>
        <taxon>Caldisericia</taxon>
        <taxon>Caldisericales</taxon>
        <taxon>Caldisericaceae</taxon>
        <taxon>Caldisericum</taxon>
    </lineage>
</organism>
<dbReference type="InterPro" id="IPR012902">
    <property type="entry name" value="N_methyl_site"/>
</dbReference>
<evidence type="ECO:0008006" key="4">
    <source>
        <dbReference type="Google" id="ProtNLM"/>
    </source>
</evidence>
<keyword evidence="3" id="KW-1185">Reference proteome</keyword>
<proteinExistence type="predicted"/>
<name>A0A7U6JH54_CALEA</name>
<keyword evidence="1" id="KW-0472">Membrane</keyword>
<reference evidence="2 3" key="1">
    <citation type="submission" date="2011-01" db="EMBL/GenBank/DDBJ databases">
        <title>Whole genome sequence of Caldisericum exile AZM16c01.</title>
        <authorList>
            <person name="Narita-Yamada S."/>
            <person name="Kawakoshi A."/>
            <person name="Nakamura S."/>
            <person name="Sasagawa M."/>
            <person name="Fukada J."/>
            <person name="Sekine M."/>
            <person name="Kato Y."/>
            <person name="Fukai R."/>
            <person name="Sasaki K."/>
            <person name="Hanamaki A."/>
            <person name="Narita H."/>
            <person name="Konno Y."/>
            <person name="Mori K."/>
            <person name="Yamazaki S."/>
            <person name="Suzuki K."/>
            <person name="Fujita N."/>
        </authorList>
    </citation>
    <scope>NUCLEOTIDE SEQUENCE [LARGE SCALE GENOMIC DNA]</scope>
    <source>
        <strain evidence="3">DSM 21853 / NBRC 104410 / AZM16c01</strain>
    </source>
</reference>
<dbReference type="AlphaFoldDB" id="A0A7U6JH54"/>
<evidence type="ECO:0000256" key="1">
    <source>
        <dbReference type="SAM" id="Phobius"/>
    </source>
</evidence>
<evidence type="ECO:0000313" key="3">
    <source>
        <dbReference type="Proteomes" id="UP000004793"/>
    </source>
</evidence>
<dbReference type="NCBIfam" id="TIGR02532">
    <property type="entry name" value="IV_pilin_GFxxxE"/>
    <property type="match status" value="1"/>
</dbReference>
<evidence type="ECO:0000313" key="2">
    <source>
        <dbReference type="EMBL" id="BAL81442.1"/>
    </source>
</evidence>
<accession>A0A7U6JH54</accession>
<dbReference type="Pfam" id="PF07963">
    <property type="entry name" value="N_methyl"/>
    <property type="match status" value="1"/>
</dbReference>
<dbReference type="RefSeq" id="WP_014453837.1">
    <property type="nucleotide sequence ID" value="NC_017096.1"/>
</dbReference>
<dbReference type="Proteomes" id="UP000004793">
    <property type="component" value="Chromosome"/>
</dbReference>
<feature type="transmembrane region" description="Helical" evidence="1">
    <location>
        <begin position="20"/>
        <end position="42"/>
    </location>
</feature>
<protein>
    <recommendedName>
        <fullName evidence="4">Prepilin-type N-terminal cleavage/methylation domain-containing protein</fullName>
    </recommendedName>
</protein>
<sequence length="182" mass="20228">MVQISVCNSSKTLKRKGFTLVEIAIVITLILVLAIPIGVLLMNYTQGNIFSSSYIKEQYYANVIMQDIEQRIRRGDMGSITFSNYTLSFTYTDANTDGSKKETLYCVYALENANTTSAIFKRGISTSSNPTTTIFPTGLEAGIIQDFNVSIGTSAPYYVEIKILTKSNFTLANKVYLLNYGR</sequence>
<keyword evidence="1" id="KW-0812">Transmembrane</keyword>
<dbReference type="EMBL" id="AP012051">
    <property type="protein sequence ID" value="BAL81442.1"/>
    <property type="molecule type" value="Genomic_DNA"/>
</dbReference>
<keyword evidence="1" id="KW-1133">Transmembrane helix</keyword>
<gene>
    <name evidence="2" type="ordered locus">CSE_13160</name>
</gene>
<dbReference type="KEGG" id="cex:CSE_13160"/>